<keyword evidence="1" id="KW-1133">Transmembrane helix</keyword>
<evidence type="ECO:0000313" key="2">
    <source>
        <dbReference type="EMBL" id="CAG9323383.1"/>
    </source>
</evidence>
<keyword evidence="1" id="KW-0472">Membrane</keyword>
<evidence type="ECO:0000313" key="3">
    <source>
        <dbReference type="Proteomes" id="UP001162131"/>
    </source>
</evidence>
<dbReference type="AlphaFoldDB" id="A0AAU9JD08"/>
<keyword evidence="3" id="KW-1185">Reference proteome</keyword>
<feature type="transmembrane region" description="Helical" evidence="1">
    <location>
        <begin position="49"/>
        <end position="69"/>
    </location>
</feature>
<sequence>MENLHKLWWREEVNIKFQVLKKFSSSIWVFGTITQLIWALMMPEKMNLVIIYIPYSILFTILCTLIWYASKKGVIWKTIVSVAYSEGCCLKYLNVGT</sequence>
<reference evidence="2" key="1">
    <citation type="submission" date="2021-09" db="EMBL/GenBank/DDBJ databases">
        <authorList>
            <consortium name="AG Swart"/>
            <person name="Singh M."/>
            <person name="Singh A."/>
            <person name="Seah K."/>
            <person name="Emmerich C."/>
        </authorList>
    </citation>
    <scope>NUCLEOTIDE SEQUENCE</scope>
    <source>
        <strain evidence="2">ATCC30299</strain>
    </source>
</reference>
<organism evidence="2 3">
    <name type="scientific">Blepharisma stoltei</name>
    <dbReference type="NCBI Taxonomy" id="1481888"/>
    <lineage>
        <taxon>Eukaryota</taxon>
        <taxon>Sar</taxon>
        <taxon>Alveolata</taxon>
        <taxon>Ciliophora</taxon>
        <taxon>Postciliodesmatophora</taxon>
        <taxon>Heterotrichea</taxon>
        <taxon>Heterotrichida</taxon>
        <taxon>Blepharismidae</taxon>
        <taxon>Blepharisma</taxon>
    </lineage>
</organism>
<keyword evidence="1" id="KW-0812">Transmembrane</keyword>
<dbReference type="EMBL" id="CAJZBQ010000034">
    <property type="protein sequence ID" value="CAG9323383.1"/>
    <property type="molecule type" value="Genomic_DNA"/>
</dbReference>
<gene>
    <name evidence="2" type="ORF">BSTOLATCC_MIC34033</name>
</gene>
<feature type="transmembrane region" description="Helical" evidence="1">
    <location>
        <begin position="25"/>
        <end position="43"/>
    </location>
</feature>
<name>A0AAU9JD08_9CILI</name>
<proteinExistence type="predicted"/>
<protein>
    <submittedName>
        <fullName evidence="2">Uncharacterized protein</fullName>
    </submittedName>
</protein>
<comment type="caution">
    <text evidence="2">The sequence shown here is derived from an EMBL/GenBank/DDBJ whole genome shotgun (WGS) entry which is preliminary data.</text>
</comment>
<accession>A0AAU9JD08</accession>
<evidence type="ECO:0000256" key="1">
    <source>
        <dbReference type="SAM" id="Phobius"/>
    </source>
</evidence>
<dbReference type="Proteomes" id="UP001162131">
    <property type="component" value="Unassembled WGS sequence"/>
</dbReference>